<dbReference type="GO" id="GO:0003779">
    <property type="term" value="F:actin binding"/>
    <property type="evidence" value="ECO:0007669"/>
    <property type="project" value="UniProtKB-KW"/>
</dbReference>
<dbReference type="SMART" id="SM01195">
    <property type="entry name" value="FA"/>
    <property type="match status" value="1"/>
</dbReference>
<feature type="compositionally biased region" description="Basic and acidic residues" evidence="6">
    <location>
        <begin position="546"/>
        <end position="573"/>
    </location>
</feature>
<reference evidence="8" key="5">
    <citation type="submission" date="2025-09" db="UniProtKB">
        <authorList>
            <consortium name="Ensembl"/>
        </authorList>
    </citation>
    <scope>IDENTIFICATION</scope>
    <source>
        <strain evidence="8">Brown Norway</strain>
    </source>
</reference>
<evidence type="ECO:0000313" key="9">
    <source>
        <dbReference type="Proteomes" id="UP000002494"/>
    </source>
</evidence>
<dbReference type="InterPro" id="IPR019749">
    <property type="entry name" value="Band_41_domain"/>
</dbReference>
<dbReference type="InterPro" id="IPR007477">
    <property type="entry name" value="SAB_dom"/>
</dbReference>
<dbReference type="PRINTS" id="PR00935">
    <property type="entry name" value="BAND41"/>
</dbReference>
<dbReference type="InterPro" id="IPR014847">
    <property type="entry name" value="FA"/>
</dbReference>
<dbReference type="InterPro" id="IPR029071">
    <property type="entry name" value="Ubiquitin-like_domsf"/>
</dbReference>
<dbReference type="SMART" id="SM00295">
    <property type="entry name" value="B41"/>
    <property type="match status" value="1"/>
</dbReference>
<accession>A0A0G2K271</accession>
<evidence type="ECO:0000256" key="6">
    <source>
        <dbReference type="SAM" id="MobiDB-lite"/>
    </source>
</evidence>
<feature type="compositionally biased region" description="Basic and acidic residues" evidence="6">
    <location>
        <begin position="510"/>
        <end position="534"/>
    </location>
</feature>
<dbReference type="Pfam" id="PF05902">
    <property type="entry name" value="4_1_CTD"/>
    <property type="match status" value="1"/>
</dbReference>
<protein>
    <submittedName>
        <fullName evidence="8">Erythrocyte membrane protein band 4.1-like 1</fullName>
    </submittedName>
</protein>
<feature type="compositionally biased region" description="Basic and acidic residues" evidence="6">
    <location>
        <begin position="38"/>
        <end position="50"/>
    </location>
</feature>
<evidence type="ECO:0000313" key="8">
    <source>
        <dbReference type="Ensembl" id="ENSRNOP00000072128.4"/>
    </source>
</evidence>
<dbReference type="InterPro" id="IPR000299">
    <property type="entry name" value="FERM_domain"/>
</dbReference>
<keyword evidence="11" id="KW-1267">Proteomics identification</keyword>
<organism evidence="8 9">
    <name type="scientific">Rattus norvegicus</name>
    <name type="common">Rat</name>
    <dbReference type="NCBI Taxonomy" id="10116"/>
    <lineage>
        <taxon>Eukaryota</taxon>
        <taxon>Metazoa</taxon>
        <taxon>Chordata</taxon>
        <taxon>Craniata</taxon>
        <taxon>Vertebrata</taxon>
        <taxon>Euteleostomi</taxon>
        <taxon>Mammalia</taxon>
        <taxon>Eutheria</taxon>
        <taxon>Euarchontoglires</taxon>
        <taxon>Glires</taxon>
        <taxon>Rodentia</taxon>
        <taxon>Myomorpha</taxon>
        <taxon>Muroidea</taxon>
        <taxon>Muridae</taxon>
        <taxon>Murinae</taxon>
        <taxon>Rattus</taxon>
    </lineage>
</organism>
<keyword evidence="5" id="KW-0206">Cytoskeleton</keyword>
<evidence type="ECO:0000256" key="4">
    <source>
        <dbReference type="ARBA" id="ARBA00023203"/>
    </source>
</evidence>
<dbReference type="InterPro" id="IPR011993">
    <property type="entry name" value="PH-like_dom_sf"/>
</dbReference>
<feature type="compositionally biased region" description="Polar residues" evidence="6">
    <location>
        <begin position="714"/>
        <end position="724"/>
    </location>
</feature>
<feature type="region of interest" description="Disordered" evidence="6">
    <location>
        <begin position="860"/>
        <end position="880"/>
    </location>
</feature>
<dbReference type="Proteomes" id="UP000002494">
    <property type="component" value="Chromosome 3"/>
</dbReference>
<dbReference type="InterPro" id="IPR000798">
    <property type="entry name" value="Ez/rad/moesin-like"/>
</dbReference>
<dbReference type="PROSITE" id="PS00661">
    <property type="entry name" value="FERM_2"/>
    <property type="match status" value="1"/>
</dbReference>
<evidence type="ECO:0007829" key="11">
    <source>
        <dbReference type="PeptideAtlas" id="A0A0G2K271"/>
    </source>
</evidence>
<feature type="region of interest" description="Disordered" evidence="6">
    <location>
        <begin position="510"/>
        <end position="592"/>
    </location>
</feature>
<name>A0A0G2K271_RAT</name>
<dbReference type="OMA" id="EPPHDKG"/>
<dbReference type="Gene3D" id="3.10.20.90">
    <property type="entry name" value="Phosphatidylinositol 3-kinase Catalytic Subunit, Chain A, domain 1"/>
    <property type="match status" value="1"/>
</dbReference>
<reference evidence="13" key="2">
    <citation type="journal article" date="2012" name="Nat. Commun.">
        <title>Quantitative maps of protein phosphorylation sites across 14 different rat organs and tissues.</title>
        <authorList>
            <person name="Lundby A."/>
            <person name="Secher A."/>
            <person name="Lage K."/>
            <person name="Nordsborg N.B."/>
            <person name="Dmytriyev A."/>
            <person name="Lundby C."/>
            <person name="Olsen J.V."/>
        </authorList>
    </citation>
    <scope>IDENTIFICATION BY MASS SPECTROMETRY [LARGE SCALE ANALYSIS]</scope>
</reference>
<proteinExistence type="evidence at protein level"/>
<dbReference type="Pfam" id="PF04382">
    <property type="entry name" value="SAB"/>
    <property type="match status" value="1"/>
</dbReference>
<dbReference type="HOGENOM" id="CLU_002826_0_0_1"/>
<dbReference type="InterPro" id="IPR019747">
    <property type="entry name" value="FERM_CS"/>
</dbReference>
<dbReference type="SUPFAM" id="SSF47031">
    <property type="entry name" value="Second domain of FERM"/>
    <property type="match status" value="1"/>
</dbReference>
<dbReference type="InterPro" id="IPR035963">
    <property type="entry name" value="FERM_2"/>
</dbReference>
<reference evidence="8" key="4">
    <citation type="submission" date="2025-08" db="UniProtKB">
        <authorList>
            <consortium name="Ensembl"/>
        </authorList>
    </citation>
    <scope>IDENTIFICATION</scope>
    <source>
        <strain evidence="8">Brown Norway</strain>
    </source>
</reference>
<dbReference type="Pfam" id="PF08736">
    <property type="entry name" value="FA"/>
    <property type="match status" value="1"/>
</dbReference>
<feature type="compositionally biased region" description="Basic and acidic residues" evidence="6">
    <location>
        <begin position="860"/>
        <end position="872"/>
    </location>
</feature>
<dbReference type="PANTHER" id="PTHR23280:SF24">
    <property type="entry name" value="BAND 4.1-LIKE PROTEIN 1"/>
    <property type="match status" value="1"/>
</dbReference>
<keyword evidence="3" id="KW-0597">Phosphoprotein</keyword>
<feature type="compositionally biased region" description="Low complexity" evidence="6">
    <location>
        <begin position="17"/>
        <end position="35"/>
    </location>
</feature>
<feature type="region of interest" description="Disordered" evidence="6">
    <location>
        <begin position="1"/>
        <end position="65"/>
    </location>
</feature>
<feature type="region of interest" description="Disordered" evidence="6">
    <location>
        <begin position="714"/>
        <end position="738"/>
    </location>
</feature>
<dbReference type="PROSITE" id="PS50057">
    <property type="entry name" value="FERM_3"/>
    <property type="match status" value="1"/>
</dbReference>
<comment type="subcellular location">
    <subcellularLocation>
        <location evidence="1">Cytoplasm</location>
        <location evidence="1">Cytoskeleton</location>
    </subcellularLocation>
</comment>
<dbReference type="SMART" id="SM01196">
    <property type="entry name" value="FERM_C"/>
    <property type="match status" value="1"/>
</dbReference>
<dbReference type="RGD" id="71087">
    <property type="gene designation" value="Epb41l1"/>
</dbReference>
<evidence type="ECO:0007829" key="13">
    <source>
        <dbReference type="PubMed" id="22673903"/>
    </source>
</evidence>
<dbReference type="InterPro" id="IPR008379">
    <property type="entry name" value="Band_4.1_C"/>
</dbReference>
<dbReference type="GO" id="GO:0005856">
    <property type="term" value="C:cytoskeleton"/>
    <property type="evidence" value="ECO:0007669"/>
    <property type="project" value="UniProtKB-SubCell"/>
</dbReference>
<evidence type="ECO:0000313" key="10">
    <source>
        <dbReference type="RGD" id="71087"/>
    </source>
</evidence>
<feature type="region of interest" description="Disordered" evidence="6">
    <location>
        <begin position="424"/>
        <end position="497"/>
    </location>
</feature>
<dbReference type="InterPro" id="IPR018979">
    <property type="entry name" value="FERM_N"/>
</dbReference>
<keyword evidence="2" id="KW-0963">Cytoplasm</keyword>
<dbReference type="SUPFAM" id="SSF54236">
    <property type="entry name" value="Ubiquitin-like"/>
    <property type="match status" value="1"/>
</dbReference>
<feature type="domain" description="FERM" evidence="7">
    <location>
        <begin position="97"/>
        <end position="374"/>
    </location>
</feature>
<dbReference type="CDD" id="cd14473">
    <property type="entry name" value="FERM_B-lobe"/>
    <property type="match status" value="1"/>
</dbReference>
<dbReference type="GO" id="GO:0005198">
    <property type="term" value="F:structural molecule activity"/>
    <property type="evidence" value="ECO:0007669"/>
    <property type="project" value="InterPro"/>
</dbReference>
<evidence type="ECO:0000256" key="3">
    <source>
        <dbReference type="ARBA" id="ARBA00022553"/>
    </source>
</evidence>
<gene>
    <name evidence="8 10" type="primary">Epb41l1</name>
</gene>
<dbReference type="OrthoDB" id="6589456at2759"/>
<dbReference type="Gene3D" id="2.30.29.30">
    <property type="entry name" value="Pleckstrin-homology domain (PH domain)/Phosphotyrosine-binding domain (PTB)"/>
    <property type="match status" value="1"/>
</dbReference>
<dbReference type="SUPFAM" id="SSF50729">
    <property type="entry name" value="PH domain-like"/>
    <property type="match status" value="1"/>
</dbReference>
<keyword evidence="9" id="KW-1185">Reference proteome</keyword>
<dbReference type="GeneTree" id="ENSGT00940000158442"/>
<dbReference type="CDD" id="cd13184">
    <property type="entry name" value="FERM_C_4_1_family"/>
    <property type="match status" value="1"/>
</dbReference>
<dbReference type="InterPro" id="IPR019748">
    <property type="entry name" value="FERM_central"/>
</dbReference>
<dbReference type="Pfam" id="PF09380">
    <property type="entry name" value="FERM_C"/>
    <property type="match status" value="1"/>
</dbReference>
<evidence type="ECO:0000259" key="7">
    <source>
        <dbReference type="PROSITE" id="PS50057"/>
    </source>
</evidence>
<keyword evidence="4" id="KW-0009">Actin-binding</keyword>
<dbReference type="InterPro" id="IPR014352">
    <property type="entry name" value="FERM/acyl-CoA-bd_prot_sf"/>
</dbReference>
<feature type="compositionally biased region" description="Basic and acidic residues" evidence="6">
    <location>
        <begin position="440"/>
        <end position="497"/>
    </location>
</feature>
<feature type="compositionally biased region" description="Basic and acidic residues" evidence="6">
    <location>
        <begin position="631"/>
        <end position="646"/>
    </location>
</feature>
<evidence type="ECO:0007829" key="12">
    <source>
        <dbReference type="PubMed" id="16641100"/>
    </source>
</evidence>
<dbReference type="InterPro" id="IPR018980">
    <property type="entry name" value="FERM_PH-like_C"/>
</dbReference>
<reference evidence="12" key="1">
    <citation type="journal article" date="2006" name="Proc. Natl. Acad. Sci. U.S.A.">
        <title>Quantitative phosphoproteomics of vasopressin-sensitive renal cells: regulation of aquaporin-2 phosphorylation at two sites.</title>
        <authorList>
            <person name="Hoffert J.D."/>
            <person name="Pisitkun T."/>
            <person name="Wang G."/>
            <person name="Shen R.F."/>
            <person name="Knepper M.A."/>
        </authorList>
    </citation>
    <scope>IDENTIFICATION BY MASS SPECTROMETRY [LARGE SCALE ANALYSIS]</scope>
</reference>
<dbReference type="Pfam" id="PF09379">
    <property type="entry name" value="FERM_N"/>
    <property type="match status" value="1"/>
</dbReference>
<dbReference type="Ensembl" id="ENSRNOT00000087289.4">
    <property type="protein sequence ID" value="ENSRNOP00000072128.4"/>
    <property type="gene ID" value="ENSRNOG00000057817.4"/>
</dbReference>
<dbReference type="PIRSF" id="PIRSF002304">
    <property type="entry name" value="Membrane_skeletal_4_1"/>
    <property type="match status" value="1"/>
</dbReference>
<dbReference type="PANTHER" id="PTHR23280">
    <property type="entry name" value="4.1 G PROTEIN"/>
    <property type="match status" value="1"/>
</dbReference>
<dbReference type="PRINTS" id="PR00661">
    <property type="entry name" value="ERMFAMILY"/>
</dbReference>
<dbReference type="Gene3D" id="1.20.80.10">
    <property type="match status" value="1"/>
</dbReference>
<evidence type="ECO:0000256" key="2">
    <source>
        <dbReference type="ARBA" id="ARBA00022490"/>
    </source>
</evidence>
<dbReference type="GO" id="GO:0030866">
    <property type="term" value="P:cortical actin cytoskeleton organization"/>
    <property type="evidence" value="ECO:0007669"/>
    <property type="project" value="InterPro"/>
</dbReference>
<evidence type="ECO:0000256" key="5">
    <source>
        <dbReference type="ARBA" id="ARBA00023212"/>
    </source>
</evidence>
<dbReference type="Pfam" id="PF00373">
    <property type="entry name" value="FERM_M"/>
    <property type="match status" value="1"/>
</dbReference>
<evidence type="ECO:0000256" key="1">
    <source>
        <dbReference type="ARBA" id="ARBA00004245"/>
    </source>
</evidence>
<reference evidence="8" key="3">
    <citation type="submission" date="2024-01" db="EMBL/GenBank/DDBJ databases">
        <title>GRCr8: a new rat reference genome assembly contstructed from accurate long reads and long range scaffolding.</title>
        <authorList>
            <person name="Doris P.A."/>
            <person name="Kalbfleisch T."/>
            <person name="Li K."/>
            <person name="Howe K."/>
            <person name="Wood J."/>
        </authorList>
    </citation>
    <scope>NUCLEOTIDE SEQUENCE [LARGE SCALE GENOMIC DNA]</scope>
    <source>
        <strain evidence="8">Brown Norway</strain>
    </source>
</reference>
<sequence>MTTETGPDSEVKKAQEETPQQPEAAAAVTTPVTPAGHSHPETNSNEKHLTQQDTRPAEQSLDMEEKDYCEADGLSERTTPSKAQKSPQKIAKKFKSATCRVTLLDASEYECEVEKHGRGQVLFDLVCEHLNLLEKDYFGLTFCDADSQKCLWVPFSNELILLGSSSQVWATWRIEPMPASFPVSRYYLCLQLRADIITGRLPCSFVTHALLGSYAVQAELGDHDTEEHVGNYVSELRFAPNQTRELEERIMELHKTYRGMTPGEAEIHFLENAKKLSMYGVDLHHAKDSEGIDIMLGVCANGLLIYRDRLRINRFAWPKILKISYKRSNFYIKIRPGEYEQFESTIGFKLPNHRSAKRLWKVCIEHHTFFRLVSPEPPPKGFLVMGSKFRYSGRTQAQTRQASALIDRPAPFFERSSSKRYTMSRSLDGAEFSRPASVSENHDAGPDGDKREDDAESGGRRSEAEEGEVRTPTKIKELKPEQETTPRHKQEFLDKPEDVLLKHQASINELKRTLKEPNSKLIHRDRDWERERRLPSSPASPSPKGTPEKASERAGLREGSEEKVKPPRPRAPESDTGDEDQDQERDAVFLKDNHLAIERKCSSITVSSTSSLEAEVDFTVIGDYHGGAFEDFSRSLPELDRDKSDSETEGLVFARDLKGPSSQEDESGGIEDSPDRGACSTPELPQFESVKAETMTVSSLAIRKKIEPEAMLQSRVSTADSTQVDGGAPAAKDFMTTPPCITTETISTTMENSLKSGKGAAAMIPGPQTVATEIRSLSPIIGKDVLTSTYGATAETLSTSTTTHVTKTVKGGFSETRIEKRIIITGDEDVDQDQALALAIKEAKLQHPDMLVTKAVVYRETDPSPEERDKKPQVSRIGLP</sequence>
<feature type="region of interest" description="Disordered" evidence="6">
    <location>
        <begin position="629"/>
        <end position="683"/>
    </location>
</feature>